<dbReference type="Gene3D" id="3.30.70.920">
    <property type="match status" value="1"/>
</dbReference>
<evidence type="ECO:0000313" key="5">
    <source>
        <dbReference type="EMBL" id="MBB3933635.1"/>
    </source>
</evidence>
<keyword evidence="2 5" id="KW-0238">DNA-binding</keyword>
<dbReference type="PANTHER" id="PTHR30154:SF46">
    <property type="entry name" value="TRANSCRIPTIONAL REGULATORY PROTEIN"/>
    <property type="match status" value="1"/>
</dbReference>
<sequence>MHLDEFDRRIVGQLARDGRLSTVELADRVGLSPSAVTRRLQRLEQDGVIAGYRAVIDPAAVGLGITAFVEISLERQNDEALKAFEAAARKCPNILSLHLMSGSSDYLLRIVARDLSDFERLHANVLGHLPGVARIESKFALREAIERPLMVVPERPPRS</sequence>
<dbReference type="GO" id="GO:0043200">
    <property type="term" value="P:response to amino acid"/>
    <property type="evidence" value="ECO:0007669"/>
    <property type="project" value="TreeGrafter"/>
</dbReference>
<keyword evidence="6" id="KW-1185">Reference proteome</keyword>
<dbReference type="PROSITE" id="PS50956">
    <property type="entry name" value="HTH_ASNC_2"/>
    <property type="match status" value="1"/>
</dbReference>
<dbReference type="SUPFAM" id="SSF46785">
    <property type="entry name" value="Winged helix' DNA-binding domain"/>
    <property type="match status" value="1"/>
</dbReference>
<evidence type="ECO:0000256" key="2">
    <source>
        <dbReference type="ARBA" id="ARBA00023125"/>
    </source>
</evidence>
<keyword evidence="3" id="KW-0804">Transcription</keyword>
<reference evidence="5 6" key="1">
    <citation type="submission" date="2020-08" db="EMBL/GenBank/DDBJ databases">
        <title>Genomic Encyclopedia of Type Strains, Phase IV (KMG-IV): sequencing the most valuable type-strain genomes for metagenomic binning, comparative biology and taxonomic classification.</title>
        <authorList>
            <person name="Goeker M."/>
        </authorList>
    </citation>
    <scope>NUCLEOTIDE SEQUENCE [LARGE SCALE GENOMIC DNA]</scope>
    <source>
        <strain evidence="5 6">DSM 25966</strain>
    </source>
</reference>
<evidence type="ECO:0000256" key="1">
    <source>
        <dbReference type="ARBA" id="ARBA00023015"/>
    </source>
</evidence>
<feature type="domain" description="HTH asnC-type" evidence="4">
    <location>
        <begin position="3"/>
        <end position="64"/>
    </location>
</feature>
<dbReference type="InterPro" id="IPR000485">
    <property type="entry name" value="AsnC-type_HTH_dom"/>
</dbReference>
<evidence type="ECO:0000256" key="3">
    <source>
        <dbReference type="ARBA" id="ARBA00023163"/>
    </source>
</evidence>
<dbReference type="AlphaFoldDB" id="A0A840AYU1"/>
<dbReference type="InterPro" id="IPR036390">
    <property type="entry name" value="WH_DNA-bd_sf"/>
</dbReference>
<protein>
    <submittedName>
        <fullName evidence="5">DNA-binding Lrp family transcriptional regulator</fullName>
    </submittedName>
</protein>
<dbReference type="Pfam" id="PF01037">
    <property type="entry name" value="AsnC_trans_reg"/>
    <property type="match status" value="1"/>
</dbReference>
<dbReference type="InterPro" id="IPR011991">
    <property type="entry name" value="ArsR-like_HTH"/>
</dbReference>
<dbReference type="SMART" id="SM00344">
    <property type="entry name" value="HTH_ASNC"/>
    <property type="match status" value="1"/>
</dbReference>
<dbReference type="PRINTS" id="PR00033">
    <property type="entry name" value="HTHASNC"/>
</dbReference>
<dbReference type="GO" id="GO:0043565">
    <property type="term" value="F:sequence-specific DNA binding"/>
    <property type="evidence" value="ECO:0007669"/>
    <property type="project" value="InterPro"/>
</dbReference>
<dbReference type="Gene3D" id="1.10.10.10">
    <property type="entry name" value="Winged helix-like DNA-binding domain superfamily/Winged helix DNA-binding domain"/>
    <property type="match status" value="1"/>
</dbReference>
<dbReference type="Proteomes" id="UP000553963">
    <property type="component" value="Unassembled WGS sequence"/>
</dbReference>
<dbReference type="PANTHER" id="PTHR30154">
    <property type="entry name" value="LEUCINE-RESPONSIVE REGULATORY PROTEIN"/>
    <property type="match status" value="1"/>
</dbReference>
<dbReference type="InterPro" id="IPR036388">
    <property type="entry name" value="WH-like_DNA-bd_sf"/>
</dbReference>
<evidence type="ECO:0000313" key="6">
    <source>
        <dbReference type="Proteomes" id="UP000553963"/>
    </source>
</evidence>
<dbReference type="InterPro" id="IPR019885">
    <property type="entry name" value="Tscrpt_reg_HTH_AsnC-type_CS"/>
</dbReference>
<dbReference type="GO" id="GO:0005829">
    <property type="term" value="C:cytosol"/>
    <property type="evidence" value="ECO:0007669"/>
    <property type="project" value="TreeGrafter"/>
</dbReference>
<dbReference type="InterPro" id="IPR011008">
    <property type="entry name" value="Dimeric_a/b-barrel"/>
</dbReference>
<dbReference type="InterPro" id="IPR019887">
    <property type="entry name" value="Tscrpt_reg_AsnC/Lrp_C"/>
</dbReference>
<dbReference type="CDD" id="cd00090">
    <property type="entry name" value="HTH_ARSR"/>
    <property type="match status" value="1"/>
</dbReference>
<dbReference type="InterPro" id="IPR019888">
    <property type="entry name" value="Tscrpt_reg_AsnC-like"/>
</dbReference>
<dbReference type="GO" id="GO:0006355">
    <property type="term" value="P:regulation of DNA-templated transcription"/>
    <property type="evidence" value="ECO:0007669"/>
    <property type="project" value="UniProtKB-ARBA"/>
</dbReference>
<keyword evidence="1" id="KW-0805">Transcription regulation</keyword>
<comment type="caution">
    <text evidence="5">The sequence shown here is derived from an EMBL/GenBank/DDBJ whole genome shotgun (WGS) entry which is preliminary data.</text>
</comment>
<gene>
    <name evidence="5" type="ORF">GGR25_004708</name>
</gene>
<organism evidence="5 6">
    <name type="scientific">Kaistia hirudinis</name>
    <dbReference type="NCBI Taxonomy" id="1293440"/>
    <lineage>
        <taxon>Bacteria</taxon>
        <taxon>Pseudomonadati</taxon>
        <taxon>Pseudomonadota</taxon>
        <taxon>Alphaproteobacteria</taxon>
        <taxon>Hyphomicrobiales</taxon>
        <taxon>Kaistiaceae</taxon>
        <taxon>Kaistia</taxon>
    </lineage>
</organism>
<proteinExistence type="predicted"/>
<accession>A0A840AYU1</accession>
<evidence type="ECO:0000259" key="4">
    <source>
        <dbReference type="PROSITE" id="PS50956"/>
    </source>
</evidence>
<dbReference type="PROSITE" id="PS00519">
    <property type="entry name" value="HTH_ASNC_1"/>
    <property type="match status" value="1"/>
</dbReference>
<dbReference type="Pfam" id="PF13412">
    <property type="entry name" value="HTH_24"/>
    <property type="match status" value="1"/>
</dbReference>
<name>A0A840AYU1_9HYPH</name>
<dbReference type="SUPFAM" id="SSF54909">
    <property type="entry name" value="Dimeric alpha+beta barrel"/>
    <property type="match status" value="1"/>
</dbReference>
<dbReference type="EMBL" id="JACIDS010000006">
    <property type="protein sequence ID" value="MBB3933635.1"/>
    <property type="molecule type" value="Genomic_DNA"/>
</dbReference>
<dbReference type="RefSeq" id="WP_183401272.1">
    <property type="nucleotide sequence ID" value="NZ_JACIDS010000006.1"/>
</dbReference>